<dbReference type="EMBL" id="DROM01000139">
    <property type="protein sequence ID" value="HHH13029.1"/>
    <property type="molecule type" value="Genomic_DNA"/>
</dbReference>
<dbReference type="AlphaFoldDB" id="A0A7C5IY55"/>
<sequence length="271" mass="29091">MTVPVGTSHHVRSCRFRQSKTRLSACFTGLGFAVFQCVEIMRKTFLAQVLLDKAGRPLSIPCVSRGRSEMQISWKYKCIVALIILVPSLPVSAGLITPSSATVAAGTLTGGNAALIIDGSVPPEGQYWQTDTAYWSGTSVILQVDLGARYKLEDVLVSVDNNDAYLVQYSIDGLSFSNLFSIAVSDGEIPVSPGGMDTMSSDSANPEYVPSIDFSAVDTRYLRISATGGDNYYSVGEIQAFGAPSSIPEPTALLLFGSALLLLPWARRLYN</sequence>
<proteinExistence type="predicted"/>
<evidence type="ECO:0000313" key="2">
    <source>
        <dbReference type="EMBL" id="HHH13029.1"/>
    </source>
</evidence>
<name>A0A7C5IY55_9GAMM</name>
<dbReference type="Gene3D" id="2.60.120.260">
    <property type="entry name" value="Galactose-binding domain-like"/>
    <property type="match status" value="1"/>
</dbReference>
<gene>
    <name evidence="2" type="ORF">ENJ98_02225</name>
</gene>
<comment type="caution">
    <text evidence="2">The sequence shown here is derived from an EMBL/GenBank/DDBJ whole genome shotgun (WGS) entry which is preliminary data.</text>
</comment>
<evidence type="ECO:0000259" key="1">
    <source>
        <dbReference type="PROSITE" id="PS50022"/>
    </source>
</evidence>
<accession>A0A7C5IY55</accession>
<dbReference type="SUPFAM" id="SSF49785">
    <property type="entry name" value="Galactose-binding domain-like"/>
    <property type="match status" value="1"/>
</dbReference>
<feature type="domain" description="F5/8 type C" evidence="1">
    <location>
        <begin position="84"/>
        <end position="243"/>
    </location>
</feature>
<dbReference type="InterPro" id="IPR008979">
    <property type="entry name" value="Galactose-bd-like_sf"/>
</dbReference>
<organism evidence="2">
    <name type="scientific">Thiolapillus brandeum</name>
    <dbReference type="NCBI Taxonomy" id="1076588"/>
    <lineage>
        <taxon>Bacteria</taxon>
        <taxon>Pseudomonadati</taxon>
        <taxon>Pseudomonadota</taxon>
        <taxon>Gammaproteobacteria</taxon>
        <taxon>Chromatiales</taxon>
        <taxon>Sedimenticolaceae</taxon>
        <taxon>Thiolapillus</taxon>
    </lineage>
</organism>
<dbReference type="Proteomes" id="UP000886100">
    <property type="component" value="Unassembled WGS sequence"/>
</dbReference>
<protein>
    <submittedName>
        <fullName evidence="2">Discoidin domain-containing protein</fullName>
    </submittedName>
</protein>
<reference evidence="2" key="1">
    <citation type="journal article" date="2020" name="mSystems">
        <title>Genome- and Community-Level Interaction Insights into Carbon Utilization and Element Cycling Functions of Hydrothermarchaeota in Hydrothermal Sediment.</title>
        <authorList>
            <person name="Zhou Z."/>
            <person name="Liu Y."/>
            <person name="Xu W."/>
            <person name="Pan J."/>
            <person name="Luo Z.H."/>
            <person name="Li M."/>
        </authorList>
    </citation>
    <scope>NUCLEOTIDE SEQUENCE [LARGE SCALE GENOMIC DNA]</scope>
    <source>
        <strain evidence="2">HyVt-535</strain>
    </source>
</reference>
<dbReference type="InterPro" id="IPR000421">
    <property type="entry name" value="FA58C"/>
</dbReference>
<dbReference type="PROSITE" id="PS50022">
    <property type="entry name" value="FA58C_3"/>
    <property type="match status" value="1"/>
</dbReference>